<name>A0ABW3CGU2_9ACTN</name>
<protein>
    <recommendedName>
        <fullName evidence="3">DUF1080 domain-containing protein</fullName>
    </recommendedName>
</protein>
<feature type="non-terminal residue" evidence="1">
    <location>
        <position position="1"/>
    </location>
</feature>
<accession>A0ABW3CGU2</accession>
<evidence type="ECO:0000313" key="1">
    <source>
        <dbReference type="EMBL" id="MFD0853601.1"/>
    </source>
</evidence>
<evidence type="ECO:0008006" key="3">
    <source>
        <dbReference type="Google" id="ProtNLM"/>
    </source>
</evidence>
<organism evidence="1 2">
    <name type="scientific">Actinomadura adrarensis</name>
    <dbReference type="NCBI Taxonomy" id="1819600"/>
    <lineage>
        <taxon>Bacteria</taxon>
        <taxon>Bacillati</taxon>
        <taxon>Actinomycetota</taxon>
        <taxon>Actinomycetes</taxon>
        <taxon>Streptosporangiales</taxon>
        <taxon>Thermomonosporaceae</taxon>
        <taxon>Actinomadura</taxon>
    </lineage>
</organism>
<reference evidence="2" key="1">
    <citation type="journal article" date="2019" name="Int. J. Syst. Evol. Microbiol.">
        <title>The Global Catalogue of Microorganisms (GCM) 10K type strain sequencing project: providing services to taxonomists for standard genome sequencing and annotation.</title>
        <authorList>
            <consortium name="The Broad Institute Genomics Platform"/>
            <consortium name="The Broad Institute Genome Sequencing Center for Infectious Disease"/>
            <person name="Wu L."/>
            <person name="Ma J."/>
        </authorList>
    </citation>
    <scope>NUCLEOTIDE SEQUENCE [LARGE SCALE GENOMIC DNA]</scope>
    <source>
        <strain evidence="2">JCM 31696</strain>
    </source>
</reference>
<gene>
    <name evidence="1" type="ORF">ACFQ07_15295</name>
</gene>
<sequence length="203" mass="21288">VVATAAIVAATLASSGDRVIRDDDFSGRYEWPEGRYTQPVEASAELIDGRYNLTVTNPGGIPASANVDTSRQDDVLLTAKATGTGAYGVWCRGTPAREPLAKYEFYATSKGEAGIVKRAANGQGTELWPFRAAFTPAAFNTVQARCQTEGNGARLSLTVNGSEIATVTDRSAPLGPGAVGVIAFARSVPQAAAEFDTFRIEAP</sequence>
<dbReference type="EMBL" id="JBHTIR010002301">
    <property type="protein sequence ID" value="MFD0853601.1"/>
    <property type="molecule type" value="Genomic_DNA"/>
</dbReference>
<keyword evidence="2" id="KW-1185">Reference proteome</keyword>
<comment type="caution">
    <text evidence="1">The sequence shown here is derived from an EMBL/GenBank/DDBJ whole genome shotgun (WGS) entry which is preliminary data.</text>
</comment>
<dbReference type="Proteomes" id="UP001597083">
    <property type="component" value="Unassembled WGS sequence"/>
</dbReference>
<evidence type="ECO:0000313" key="2">
    <source>
        <dbReference type="Proteomes" id="UP001597083"/>
    </source>
</evidence>
<proteinExistence type="predicted"/>
<dbReference type="Gene3D" id="2.60.120.560">
    <property type="entry name" value="Exo-inulinase, domain 1"/>
    <property type="match status" value="1"/>
</dbReference>